<evidence type="ECO:0000313" key="1">
    <source>
        <dbReference type="EMBL" id="GMT16124.1"/>
    </source>
</evidence>
<evidence type="ECO:0000313" key="2">
    <source>
        <dbReference type="Proteomes" id="UP001432322"/>
    </source>
</evidence>
<reference evidence="1" key="1">
    <citation type="submission" date="2023-10" db="EMBL/GenBank/DDBJ databases">
        <title>Genome assembly of Pristionchus species.</title>
        <authorList>
            <person name="Yoshida K."/>
            <person name="Sommer R.J."/>
        </authorList>
    </citation>
    <scope>NUCLEOTIDE SEQUENCE</scope>
    <source>
        <strain evidence="1">RS5133</strain>
    </source>
</reference>
<comment type="caution">
    <text evidence="1">The sequence shown here is derived from an EMBL/GenBank/DDBJ whole genome shotgun (WGS) entry which is preliminary data.</text>
</comment>
<keyword evidence="2" id="KW-1185">Reference proteome</keyword>
<organism evidence="1 2">
    <name type="scientific">Pristionchus fissidentatus</name>
    <dbReference type="NCBI Taxonomy" id="1538716"/>
    <lineage>
        <taxon>Eukaryota</taxon>
        <taxon>Metazoa</taxon>
        <taxon>Ecdysozoa</taxon>
        <taxon>Nematoda</taxon>
        <taxon>Chromadorea</taxon>
        <taxon>Rhabditida</taxon>
        <taxon>Rhabditina</taxon>
        <taxon>Diplogasteromorpha</taxon>
        <taxon>Diplogasteroidea</taxon>
        <taxon>Neodiplogasteridae</taxon>
        <taxon>Pristionchus</taxon>
    </lineage>
</organism>
<dbReference type="Proteomes" id="UP001432322">
    <property type="component" value="Unassembled WGS sequence"/>
</dbReference>
<accession>A0AAV5VCG8</accession>
<gene>
    <name evidence="1" type="ORF">PFISCL1PPCAC_7421</name>
</gene>
<evidence type="ECO:0008006" key="3">
    <source>
        <dbReference type="Google" id="ProtNLM"/>
    </source>
</evidence>
<feature type="non-terminal residue" evidence="1">
    <location>
        <position position="1"/>
    </location>
</feature>
<protein>
    <recommendedName>
        <fullName evidence="3">Ribosomal protein</fullName>
    </recommendedName>
</protein>
<sequence length="105" mass="11216">LIFPAARFMKASSESVTSSSALLESLWPTKGGFCLRSTSQFLVTPLSPVTMKRATRLPAFFTRSFSVLTRSLISWKTAHDLRAPPAAAGALEMDAPETAAPSASL</sequence>
<dbReference type="AlphaFoldDB" id="A0AAV5VCG8"/>
<proteinExistence type="predicted"/>
<name>A0AAV5VCG8_9BILA</name>
<dbReference type="EMBL" id="BTSY01000002">
    <property type="protein sequence ID" value="GMT16124.1"/>
    <property type="molecule type" value="Genomic_DNA"/>
</dbReference>